<dbReference type="EMBL" id="JAPEIS010000006">
    <property type="protein sequence ID" value="KAJ8065313.1"/>
    <property type="molecule type" value="Genomic_DNA"/>
</dbReference>
<organism evidence="1 2">
    <name type="scientific">Sclerotinia nivalis</name>
    <dbReference type="NCBI Taxonomy" id="352851"/>
    <lineage>
        <taxon>Eukaryota</taxon>
        <taxon>Fungi</taxon>
        <taxon>Dikarya</taxon>
        <taxon>Ascomycota</taxon>
        <taxon>Pezizomycotina</taxon>
        <taxon>Leotiomycetes</taxon>
        <taxon>Helotiales</taxon>
        <taxon>Sclerotiniaceae</taxon>
        <taxon>Sclerotinia</taxon>
    </lineage>
</organism>
<dbReference type="AlphaFoldDB" id="A0A9X0DLQ8"/>
<name>A0A9X0DLQ8_9HELO</name>
<dbReference type="OrthoDB" id="62952at2759"/>
<keyword evidence="2" id="KW-1185">Reference proteome</keyword>
<dbReference type="Proteomes" id="UP001152300">
    <property type="component" value="Unassembled WGS sequence"/>
</dbReference>
<evidence type="ECO:0000313" key="1">
    <source>
        <dbReference type="EMBL" id="KAJ8065313.1"/>
    </source>
</evidence>
<comment type="caution">
    <text evidence="1">The sequence shown here is derived from an EMBL/GenBank/DDBJ whole genome shotgun (WGS) entry which is preliminary data.</text>
</comment>
<gene>
    <name evidence="1" type="ORF">OCU04_006004</name>
</gene>
<reference evidence="1" key="1">
    <citation type="submission" date="2022-11" db="EMBL/GenBank/DDBJ databases">
        <title>Genome Resource of Sclerotinia nivalis Strain SnTB1, a Plant Pathogen Isolated from American Ginseng.</title>
        <authorList>
            <person name="Fan S."/>
        </authorList>
    </citation>
    <scope>NUCLEOTIDE SEQUENCE</scope>
    <source>
        <strain evidence="1">SnTB1</strain>
    </source>
</reference>
<evidence type="ECO:0000313" key="2">
    <source>
        <dbReference type="Proteomes" id="UP001152300"/>
    </source>
</evidence>
<sequence length="227" mass="26141">MLYDWDLRGNIPDIKITPLIEPENWHIRWELPEPEVTAPTKLLLLTIQQNIQDQITYDKYLAQQLAEKEDGIDVPQGLEDANFTDEEEIHDHSTDIQHDTEAVSGDNLIYMENGDVDMAGWILLPFHDDDEFFSPTYQMDDNQFHFPSSHTAAAGTDEDSERNYFEELFRNDESLCSQYEDDADGEIVESIQEHINSGGSILHVLPWLKESHSSLSHVVPWLADLQE</sequence>
<accession>A0A9X0DLQ8</accession>
<protein>
    <submittedName>
        <fullName evidence="1">Uncharacterized protein</fullName>
    </submittedName>
</protein>
<proteinExistence type="predicted"/>